<evidence type="ECO:0000313" key="2">
    <source>
        <dbReference type="EMBL" id="AZS52692.1"/>
    </source>
</evidence>
<accession>A0A3Q9JNP9</accession>
<dbReference type="GO" id="GO:0016020">
    <property type="term" value="C:membrane"/>
    <property type="evidence" value="ECO:0007669"/>
    <property type="project" value="TreeGrafter"/>
</dbReference>
<dbReference type="InterPro" id="IPR008254">
    <property type="entry name" value="Flavodoxin/NO_synth"/>
</dbReference>
<proteinExistence type="predicted"/>
<reference evidence="2" key="1">
    <citation type="journal article" date="2018" name="Org. Biomol. Chem.">
        <title>Characterization of the N-methyltransferases involved in the biosynthesis of toxoflavin, fervenulin and reumycin from Streptomyces hiroshimensis ATCC53615.</title>
        <authorList>
            <person name="Su C."/>
            <person name="Yan Y."/>
            <person name="Guo X."/>
            <person name="Luo J."/>
            <person name="Liu C."/>
            <person name="Zhang Z."/>
            <person name="Xiang W.S."/>
            <person name="Huang S.X."/>
        </authorList>
    </citation>
    <scope>NUCLEOTIDE SEQUENCE</scope>
    <source>
        <strain evidence="2">ATCC 53615</strain>
    </source>
</reference>
<dbReference type="InterPro" id="IPR029039">
    <property type="entry name" value="Flavoprotein-like_sf"/>
</dbReference>
<dbReference type="InterPro" id="IPR005025">
    <property type="entry name" value="FMN_Rdtase-like_dom"/>
</dbReference>
<dbReference type="PANTHER" id="PTHR30546">
    <property type="entry name" value="FLAVODOXIN-RELATED PROTEIN WRBA-RELATED"/>
    <property type="match status" value="1"/>
</dbReference>
<name>A0A3Q9JNP9_9ACTN</name>
<dbReference type="GO" id="GO:0010181">
    <property type="term" value="F:FMN binding"/>
    <property type="evidence" value="ECO:0007669"/>
    <property type="project" value="InterPro"/>
</dbReference>
<dbReference type="SUPFAM" id="SSF52218">
    <property type="entry name" value="Flavoproteins"/>
    <property type="match status" value="2"/>
</dbReference>
<dbReference type="AlphaFoldDB" id="A0A3Q9JNP9"/>
<dbReference type="PROSITE" id="PS50902">
    <property type="entry name" value="FLAVODOXIN_LIKE"/>
    <property type="match status" value="1"/>
</dbReference>
<dbReference type="Gene3D" id="3.40.50.360">
    <property type="match status" value="2"/>
</dbReference>
<feature type="domain" description="Flavodoxin-like" evidence="1">
    <location>
        <begin position="5"/>
        <end position="175"/>
    </location>
</feature>
<gene>
    <name evidence="2" type="ORF">Shi4233</name>
</gene>
<dbReference type="GO" id="GO:0003955">
    <property type="term" value="F:NAD(P)H dehydrogenase (quinone) activity"/>
    <property type="evidence" value="ECO:0007669"/>
    <property type="project" value="TreeGrafter"/>
</dbReference>
<protein>
    <submittedName>
        <fullName evidence="2">Flavodoxin family protein</fullName>
    </submittedName>
</protein>
<organism evidence="2">
    <name type="scientific">Streptomyces hiroshimensis</name>
    <dbReference type="NCBI Taxonomy" id="66424"/>
    <lineage>
        <taxon>Bacteria</taxon>
        <taxon>Bacillati</taxon>
        <taxon>Actinomycetota</taxon>
        <taxon>Actinomycetes</taxon>
        <taxon>Kitasatosporales</taxon>
        <taxon>Streptomycetaceae</taxon>
        <taxon>Streptomyces</taxon>
    </lineage>
</organism>
<dbReference type="PANTHER" id="PTHR30546:SF23">
    <property type="entry name" value="FLAVOPROTEIN-LIKE PROTEIN YCP4-RELATED"/>
    <property type="match status" value="1"/>
</dbReference>
<dbReference type="Pfam" id="PF03358">
    <property type="entry name" value="FMN_red"/>
    <property type="match status" value="2"/>
</dbReference>
<dbReference type="EMBL" id="MK256951">
    <property type="protein sequence ID" value="AZS52692.1"/>
    <property type="molecule type" value="Genomic_DNA"/>
</dbReference>
<sequence length="406" mass="41696">MTPKVAVVYHSRRGTMRALAESAAEGARAYGAQVRLLRVPDDKAITAWPDPEAAPEDTLWADGLVLASPTYFGTPSSPFKRFLESTSPLWSQGLLADRIVTGLTASTCLHGGRETTLLALYQSVYHWGAWALGADPAGTDYEVTGGNPYGLAVTSVRDGVVGEADLAAAWSAGHRLAATAAQVRRTGREEGAAGRARVTVVHCSEDETVRMLAQECAAGARETGAEVRLRRLAGPAAARESGLPGPAGGAPPAAVVTPDDVDWADSLLFGARIRSGALAASLLGFLQSLEPESGPGPLAGKPAGGFACAPRPQAGSESAMLALNNVLHHGGAVLVPPGYTDPAVFAAGGNPYGTTHSRTAGALPTAQALAAARHQGRRMALAGGRLRREPVGAAVSSDTPLAKEVI</sequence>
<evidence type="ECO:0000259" key="1">
    <source>
        <dbReference type="PROSITE" id="PS50902"/>
    </source>
</evidence>